<comment type="similarity">
    <text evidence="1">Belongs to the CFA/CMAS family.</text>
</comment>
<dbReference type="RefSeq" id="WP_260724035.1">
    <property type="nucleotide sequence ID" value="NZ_BAAABS010000052.1"/>
</dbReference>
<keyword evidence="7" id="KW-1185">Reference proteome</keyword>
<gene>
    <name evidence="6" type="ORF">Drose_26280</name>
</gene>
<dbReference type="PANTHER" id="PTHR43667:SF1">
    <property type="entry name" value="CYCLOPROPANE-FATTY-ACYL-PHOSPHOLIPID SYNTHASE"/>
    <property type="match status" value="1"/>
</dbReference>
<dbReference type="GO" id="GO:0008168">
    <property type="term" value="F:methyltransferase activity"/>
    <property type="evidence" value="ECO:0007669"/>
    <property type="project" value="UniProtKB-KW"/>
</dbReference>
<evidence type="ECO:0000256" key="5">
    <source>
        <dbReference type="ARBA" id="ARBA00023098"/>
    </source>
</evidence>
<dbReference type="GO" id="GO:0032259">
    <property type="term" value="P:methylation"/>
    <property type="evidence" value="ECO:0007669"/>
    <property type="project" value="UniProtKB-KW"/>
</dbReference>
<dbReference type="SUPFAM" id="SSF53335">
    <property type="entry name" value="S-adenosyl-L-methionine-dependent methyltransferases"/>
    <property type="match status" value="1"/>
</dbReference>
<dbReference type="CDD" id="cd02440">
    <property type="entry name" value="AdoMet_MTases"/>
    <property type="match status" value="1"/>
</dbReference>
<keyword evidence="3" id="KW-0808">Transferase</keyword>
<evidence type="ECO:0000313" key="7">
    <source>
        <dbReference type="Proteomes" id="UP001058271"/>
    </source>
</evidence>
<sequence>MSTQADIEVSYDVGNEFFALWLDEQRNYSCALWQGADDDLEAAQRRKLAYLSDLAGTGPQTRVLDIGCGWGANMHFQVEQRGVSRVCGITLSPSQLQFTLARELPGATAELRDYRDYRTDEPFDALISIGMLEHVVRPDQVWSGEHLAVYADFFRRAHSWSRPGARFGLQVILRDRIPRDREDLARLQWVTNSIFPGGMSPRLEDIYATAEPYWEIVSLRTRRDHYRRTCAEWLRRLRGHEDTIRQRWGDQVYLDYERYLSICVLAFERRYQSLAQFGLRRRDLP</sequence>
<reference evidence="6" key="1">
    <citation type="submission" date="2021-04" db="EMBL/GenBank/DDBJ databases">
        <title>Biosynthetic gene clusters of Dactylosporangioum roseum.</title>
        <authorList>
            <person name="Hartkoorn R.C."/>
            <person name="Beaudoing E."/>
            <person name="Hot D."/>
            <person name="Moureu S."/>
        </authorList>
    </citation>
    <scope>NUCLEOTIDE SEQUENCE</scope>
    <source>
        <strain evidence="6">NRRL B-16295</strain>
    </source>
</reference>
<dbReference type="Pfam" id="PF02353">
    <property type="entry name" value="CMAS"/>
    <property type="match status" value="1"/>
</dbReference>
<dbReference type="InterPro" id="IPR050723">
    <property type="entry name" value="CFA/CMAS"/>
</dbReference>
<evidence type="ECO:0000256" key="2">
    <source>
        <dbReference type="ARBA" id="ARBA00022603"/>
    </source>
</evidence>
<proteinExistence type="inferred from homology"/>
<name>A0ABY5YZR9_9ACTN</name>
<keyword evidence="4" id="KW-0949">S-adenosyl-L-methionine</keyword>
<evidence type="ECO:0000256" key="1">
    <source>
        <dbReference type="ARBA" id="ARBA00010815"/>
    </source>
</evidence>
<dbReference type="Proteomes" id="UP001058271">
    <property type="component" value="Chromosome"/>
</dbReference>
<accession>A0ABY5YZR9</accession>
<dbReference type="Gene3D" id="3.40.50.150">
    <property type="entry name" value="Vaccinia Virus protein VP39"/>
    <property type="match status" value="1"/>
</dbReference>
<dbReference type="PANTHER" id="PTHR43667">
    <property type="entry name" value="CYCLOPROPANE-FATTY-ACYL-PHOSPHOLIPID SYNTHASE"/>
    <property type="match status" value="1"/>
</dbReference>
<dbReference type="InterPro" id="IPR029063">
    <property type="entry name" value="SAM-dependent_MTases_sf"/>
</dbReference>
<protein>
    <submittedName>
        <fullName evidence="6">Class I SAM-dependent methyltransferase</fullName>
    </submittedName>
</protein>
<keyword evidence="5" id="KW-0443">Lipid metabolism</keyword>
<keyword evidence="2 6" id="KW-0489">Methyltransferase</keyword>
<evidence type="ECO:0000256" key="3">
    <source>
        <dbReference type="ARBA" id="ARBA00022679"/>
    </source>
</evidence>
<dbReference type="EMBL" id="CP073721">
    <property type="protein sequence ID" value="UWZ34702.1"/>
    <property type="molecule type" value="Genomic_DNA"/>
</dbReference>
<dbReference type="InterPro" id="IPR003333">
    <property type="entry name" value="CMAS"/>
</dbReference>
<evidence type="ECO:0000313" key="6">
    <source>
        <dbReference type="EMBL" id="UWZ34702.1"/>
    </source>
</evidence>
<evidence type="ECO:0000256" key="4">
    <source>
        <dbReference type="ARBA" id="ARBA00022691"/>
    </source>
</evidence>
<organism evidence="6 7">
    <name type="scientific">Dactylosporangium roseum</name>
    <dbReference type="NCBI Taxonomy" id="47989"/>
    <lineage>
        <taxon>Bacteria</taxon>
        <taxon>Bacillati</taxon>
        <taxon>Actinomycetota</taxon>
        <taxon>Actinomycetes</taxon>
        <taxon>Micromonosporales</taxon>
        <taxon>Micromonosporaceae</taxon>
        <taxon>Dactylosporangium</taxon>
    </lineage>
</organism>
<dbReference type="PIRSF" id="PIRSF003085">
    <property type="entry name" value="CMAS"/>
    <property type="match status" value="1"/>
</dbReference>